<sequence length="1712" mass="196237">MTLLQLGIWVSPERMTKSRSDYIDLAFIELFANIWKPLDHCVHRLYDKVCHNKTIPDGGAIETAKFLVEDVILKHGAPREMITDRGRNFISQVIKEINALCGIVHRFTTAYHPQTNGLTERFNKTLGDMLPMYTGVEQKDWNQVLPYVTFAYNTAKQEATGHTPFFLVHVREAETYIDAVLPYLPDETSDDYVGELVTRAEEARQLSRSRLLQSQAKDRRLYDQKHTPVYYQKDDLVWVFTPIRKVGLSEKLLKRYFGPYKVTKKLSEVTYEVEPVDPSPRSRKAKDIVHETEMSVKSEMEGSQSTRTSFTCLQQPRNPSAFGGKDSECPYQWLRDYDRVSRHNGWDESLCLANVIFYLEGTAKCWFENVEESLNSWPRFKEEFLKIFGDQEHFVRKAESKLKIRAQRIGEPSESYIQDILNLCRQVNPAMGEVEKLARLMKGVAEDIFQALLPVEMATVDEFSRQCRRIEDRKKKRFGVAYFERLANVASISGDSDLDFESLIRKIIKEEIGKALSCKSPLTCSEQLENEKEDSPSRPADFQAALLGQLTGKTKSRDPQGSDVNPPSTKADLDSNYLMVVINGNKVRALVDTGASYSVISDAFRRKLNIVMFEGPRMTLKVANNRFVSPIGKCIVKLEISNFMQAFEFLVLSGCSHDVILGWNLLEASRAIIDCGRSEIAFSETIDDESRDSLKRFFVEEEYIVPPKSSKMITVSTSEVAGRKSMIAEGSRKLLLDKEISIPASLITVLHGKAELWITNFSTQTSLIPSGMCVAYFSEIDECGICSIDDSQHPAENTPPCDQSSVEINIEPCIAPERAPEEKQELLKLVNHYAEIFGPVITSRKSQDSIKHCIITGDSAPIRRMPYRVSPAERRIIQNEVDKMIEADVIQPSESPWASPVVLVKKKDGSWRFCVDYRGLNKITKKDVYPLPRIDDALDCLREARMYSTMDLKTGYWQIEIDEEDREKTAFITPDGLFEFKVMPFGLCNAPRTFERMMDSLLRGLRWTTCLCYLDDVVVYSATFSEHLSRLGAVLNCFRKAGLRLNLRKCCFGADQIKILGHQIDQDGVRPDYEKIKAIAEYPTPANLQQLRSFLGLSSYYRRFIKGYADISRPLNELLCKLSTFKWEEKQENSFESLKRALSSKPVLGHFDESAPTEVHCDASGFGIGAILVQIHVGRERVIAYASRTLIKAERNYSTTERECLAVVWAIGKFRPYLFGRPFKVVTDHHSLCWLANLKDPSGRLARWALRLQEYDISIAYKTGMKHRDADCLSRNPIKDKVDEMYDDFPFLSTIMNIKDEQKQDPYILKILDGLSDSTSKDNRFKIVNGILYKKNFDPNGPSLLLVVPRRLRSDILRELHDAPMAGHLGFAKTYDRVIRRYFWPGLYRSVKKYVSHCQECQRRKNSPQLPPGHLVPIPPPSRPFQKIGIDLLGRFPLSRNKKRWIIVCTDYLSKYAITKSLATGDAQGVANFLLEEVILIHGAPREIVTDRGRNFQSKLIQELANCCGIIKRSTTAYHPQTNGLTERLNRTMADMLSMYVDLDQKNWDEILPFVTFAYNTAKQEATRFTPFFLVHGREAETPLDALFPYPETTDSDEYIQELETKAEEARQIARFHILKAQDVYKTNYDSKHRRVAYHPGDLVWIYIPVRRVGLCEKLMRRYFGPYHVTRKLSDVTYEVRPVEDQGRRHRTKDIVHVLRMKPYHGPIGQED</sequence>
<dbReference type="InterPro" id="IPR054465">
    <property type="entry name" value="Integrase_p58-like_C"/>
</dbReference>
<evidence type="ECO:0000313" key="11">
    <source>
        <dbReference type="EMBL" id="UYV60360.1"/>
    </source>
</evidence>
<feature type="domain" description="Peptidase A2" evidence="8">
    <location>
        <begin position="587"/>
        <end position="602"/>
    </location>
</feature>
<evidence type="ECO:0000259" key="8">
    <source>
        <dbReference type="PROSITE" id="PS50175"/>
    </source>
</evidence>
<dbReference type="Gene3D" id="2.40.70.10">
    <property type="entry name" value="Acid Proteases"/>
    <property type="match status" value="1"/>
</dbReference>
<dbReference type="Pfam" id="PF17921">
    <property type="entry name" value="Integrase_H2C2"/>
    <property type="match status" value="1"/>
</dbReference>
<dbReference type="EC" id="2.7.7.49" evidence="1"/>
<feature type="domain" description="Reverse transcriptase" evidence="9">
    <location>
        <begin position="885"/>
        <end position="1064"/>
    </location>
</feature>
<dbReference type="SUPFAM" id="SSF53098">
    <property type="entry name" value="Ribonuclease H-like"/>
    <property type="match status" value="2"/>
</dbReference>
<dbReference type="PANTHER" id="PTHR37984">
    <property type="entry name" value="PROTEIN CBG26694"/>
    <property type="match status" value="1"/>
</dbReference>
<dbReference type="Gene3D" id="3.30.70.270">
    <property type="match status" value="2"/>
</dbReference>
<dbReference type="Gene3D" id="3.10.10.10">
    <property type="entry name" value="HIV Type 1 Reverse Transcriptase, subunit A, domain 1"/>
    <property type="match status" value="1"/>
</dbReference>
<evidence type="ECO:0000256" key="1">
    <source>
        <dbReference type="ARBA" id="ARBA00012493"/>
    </source>
</evidence>
<dbReference type="Proteomes" id="UP001235939">
    <property type="component" value="Chromosome 01"/>
</dbReference>
<organism evidence="11 12">
    <name type="scientific">Cordylochernes scorpioides</name>
    <dbReference type="NCBI Taxonomy" id="51811"/>
    <lineage>
        <taxon>Eukaryota</taxon>
        <taxon>Metazoa</taxon>
        <taxon>Ecdysozoa</taxon>
        <taxon>Arthropoda</taxon>
        <taxon>Chelicerata</taxon>
        <taxon>Arachnida</taxon>
        <taxon>Pseudoscorpiones</taxon>
        <taxon>Cheliferoidea</taxon>
        <taxon>Chernetidae</taxon>
        <taxon>Cordylochernes</taxon>
    </lineage>
</organism>
<dbReference type="CDD" id="cd00303">
    <property type="entry name" value="retropepsin_like"/>
    <property type="match status" value="1"/>
</dbReference>
<dbReference type="Pfam" id="PF00078">
    <property type="entry name" value="RVT_1"/>
    <property type="match status" value="1"/>
</dbReference>
<name>A0ABY6JZN7_9ARAC</name>
<dbReference type="Pfam" id="PF22938">
    <property type="entry name" value="Integrase_p58_C"/>
    <property type="match status" value="2"/>
</dbReference>
<dbReference type="InterPro" id="IPR043128">
    <property type="entry name" value="Rev_trsase/Diguanyl_cyclase"/>
</dbReference>
<evidence type="ECO:0000256" key="4">
    <source>
        <dbReference type="ARBA" id="ARBA00022722"/>
    </source>
</evidence>
<dbReference type="InterPro" id="IPR043502">
    <property type="entry name" value="DNA/RNA_pol_sf"/>
</dbReference>
<dbReference type="InterPro" id="IPR001584">
    <property type="entry name" value="Integrase_cat-core"/>
</dbReference>
<gene>
    <name evidence="11" type="ORF">LAZ67_1000947</name>
</gene>
<evidence type="ECO:0000259" key="10">
    <source>
        <dbReference type="PROSITE" id="PS50994"/>
    </source>
</evidence>
<evidence type="ECO:0000259" key="9">
    <source>
        <dbReference type="PROSITE" id="PS50878"/>
    </source>
</evidence>
<evidence type="ECO:0000313" key="12">
    <source>
        <dbReference type="Proteomes" id="UP001235939"/>
    </source>
</evidence>
<dbReference type="InterPro" id="IPR000477">
    <property type="entry name" value="RT_dom"/>
</dbReference>
<dbReference type="Gene3D" id="1.10.340.70">
    <property type="match status" value="1"/>
</dbReference>
<dbReference type="SUPFAM" id="SSF56672">
    <property type="entry name" value="DNA/RNA polymerases"/>
    <property type="match status" value="1"/>
</dbReference>
<keyword evidence="6" id="KW-0378">Hydrolase</keyword>
<evidence type="ECO:0000256" key="2">
    <source>
        <dbReference type="ARBA" id="ARBA00022679"/>
    </source>
</evidence>
<reference evidence="11 12" key="1">
    <citation type="submission" date="2022-01" db="EMBL/GenBank/DDBJ databases">
        <title>A chromosomal length assembly of Cordylochernes scorpioides.</title>
        <authorList>
            <person name="Zeh D."/>
            <person name="Zeh J."/>
        </authorList>
    </citation>
    <scope>NUCLEOTIDE SEQUENCE [LARGE SCALE GENOMIC DNA]</scope>
    <source>
        <strain evidence="11">IN4F17</strain>
        <tissue evidence="11">Whole Body</tissue>
    </source>
</reference>
<proteinExistence type="predicted"/>
<dbReference type="InterPro" id="IPR050951">
    <property type="entry name" value="Retrovirus_Pol_polyprotein"/>
</dbReference>
<protein>
    <recommendedName>
        <fullName evidence="1">RNA-directed DNA polymerase</fullName>
        <ecNumber evidence="1">2.7.7.49</ecNumber>
    </recommendedName>
</protein>
<keyword evidence="3" id="KW-0548">Nucleotidyltransferase</keyword>
<dbReference type="InterPro" id="IPR005162">
    <property type="entry name" value="Retrotrans_gag_dom"/>
</dbReference>
<dbReference type="PROSITE" id="PS00141">
    <property type="entry name" value="ASP_PROTEASE"/>
    <property type="match status" value="1"/>
</dbReference>
<evidence type="ECO:0000256" key="7">
    <source>
        <dbReference type="ARBA" id="ARBA00022918"/>
    </source>
</evidence>
<dbReference type="Gene3D" id="3.30.420.10">
    <property type="entry name" value="Ribonuclease H-like superfamily/Ribonuclease H"/>
    <property type="match status" value="2"/>
</dbReference>
<dbReference type="InterPro" id="IPR041588">
    <property type="entry name" value="Integrase_H2C2"/>
</dbReference>
<dbReference type="Pfam" id="PF00665">
    <property type="entry name" value="rve"/>
    <property type="match status" value="1"/>
</dbReference>
<evidence type="ECO:0000256" key="3">
    <source>
        <dbReference type="ARBA" id="ARBA00022695"/>
    </source>
</evidence>
<dbReference type="PANTHER" id="PTHR37984:SF5">
    <property type="entry name" value="PROTEIN NYNRIN-LIKE"/>
    <property type="match status" value="1"/>
</dbReference>
<keyword evidence="12" id="KW-1185">Reference proteome</keyword>
<feature type="domain" description="Integrase catalytic" evidence="10">
    <location>
        <begin position="8"/>
        <end position="172"/>
    </location>
</feature>
<evidence type="ECO:0000256" key="6">
    <source>
        <dbReference type="ARBA" id="ARBA00022801"/>
    </source>
</evidence>
<dbReference type="CDD" id="cd01647">
    <property type="entry name" value="RT_LTR"/>
    <property type="match status" value="1"/>
</dbReference>
<accession>A0ABY6JZN7</accession>
<dbReference type="SUPFAM" id="SSF50630">
    <property type="entry name" value="Acid proteases"/>
    <property type="match status" value="1"/>
</dbReference>
<dbReference type="PROSITE" id="PS50994">
    <property type="entry name" value="INTEGRASE"/>
    <property type="match status" value="2"/>
</dbReference>
<keyword evidence="7" id="KW-0695">RNA-directed DNA polymerase</keyword>
<feature type="domain" description="Integrase catalytic" evidence="10">
    <location>
        <begin position="1420"/>
        <end position="1591"/>
    </location>
</feature>
<dbReference type="PROSITE" id="PS50878">
    <property type="entry name" value="RT_POL"/>
    <property type="match status" value="1"/>
</dbReference>
<dbReference type="InterPro" id="IPR001969">
    <property type="entry name" value="Aspartic_peptidase_AS"/>
</dbReference>
<dbReference type="CDD" id="cd09274">
    <property type="entry name" value="RNase_HI_RT_Ty3"/>
    <property type="match status" value="1"/>
</dbReference>
<dbReference type="PROSITE" id="PS50175">
    <property type="entry name" value="ASP_PROT_RETROV"/>
    <property type="match status" value="1"/>
</dbReference>
<dbReference type="InterPro" id="IPR012337">
    <property type="entry name" value="RNaseH-like_sf"/>
</dbReference>
<dbReference type="Pfam" id="PF17917">
    <property type="entry name" value="RT_RNaseH"/>
    <property type="match status" value="1"/>
</dbReference>
<dbReference type="InterPro" id="IPR036397">
    <property type="entry name" value="RNaseH_sf"/>
</dbReference>
<keyword evidence="4" id="KW-0540">Nuclease</keyword>
<keyword evidence="5" id="KW-0255">Endonuclease</keyword>
<dbReference type="EMBL" id="CP092863">
    <property type="protein sequence ID" value="UYV60360.1"/>
    <property type="molecule type" value="Genomic_DNA"/>
</dbReference>
<dbReference type="InterPro" id="IPR001995">
    <property type="entry name" value="Peptidase_A2_cat"/>
</dbReference>
<evidence type="ECO:0000256" key="5">
    <source>
        <dbReference type="ARBA" id="ARBA00022759"/>
    </source>
</evidence>
<dbReference type="InterPro" id="IPR021109">
    <property type="entry name" value="Peptidase_aspartic_dom_sf"/>
</dbReference>
<keyword evidence="2" id="KW-0808">Transferase</keyword>
<dbReference type="InterPro" id="IPR041373">
    <property type="entry name" value="RT_RNaseH"/>
</dbReference>
<dbReference type="Pfam" id="PF03732">
    <property type="entry name" value="Retrotrans_gag"/>
    <property type="match status" value="1"/>
</dbReference>
<dbReference type="Pfam" id="PF13650">
    <property type="entry name" value="Asp_protease_2"/>
    <property type="match status" value="1"/>
</dbReference>